<evidence type="ECO:0000313" key="2">
    <source>
        <dbReference type="Proteomes" id="UP001064632"/>
    </source>
</evidence>
<dbReference type="RefSeq" id="WP_261693342.1">
    <property type="nucleotide sequence ID" value="NZ_CP104694.1"/>
</dbReference>
<name>A0ABY6BB29_9GAMM</name>
<accession>A0ABY6BB29</accession>
<dbReference type="Proteomes" id="UP001064632">
    <property type="component" value="Chromosome"/>
</dbReference>
<gene>
    <name evidence="1" type="ORF">N4264_16565</name>
</gene>
<sequence>MTPRIQRDDARPRAVSRGRAYVYVAPCRFEDILKLGFSRDPLDRFQTLHRRYYEFFDLDRALLIELDSVKEARGIEQRLGSGIIAHSAPAPLIIPPGAAGHTEWYRGAYDVLAGGGVADCLREGHTVHVPVAPWLRHRLLQQGDRLYGWCDQMLDAIGQHGGDNSPAVPLAPLERTLVDALDAYAALDIPLAPLVTPRILNWHATARRRSRA</sequence>
<keyword evidence="2" id="KW-1185">Reference proteome</keyword>
<dbReference type="EMBL" id="CP104694">
    <property type="protein sequence ID" value="UXI66358.1"/>
    <property type="molecule type" value="Genomic_DNA"/>
</dbReference>
<protein>
    <submittedName>
        <fullName evidence="1">GIY-YIG nuclease family protein</fullName>
    </submittedName>
</protein>
<organism evidence="1 2">
    <name type="scientific">Tahibacter amnicola</name>
    <dbReference type="NCBI Taxonomy" id="2976241"/>
    <lineage>
        <taxon>Bacteria</taxon>
        <taxon>Pseudomonadati</taxon>
        <taxon>Pseudomonadota</taxon>
        <taxon>Gammaproteobacteria</taxon>
        <taxon>Lysobacterales</taxon>
        <taxon>Rhodanobacteraceae</taxon>
        <taxon>Tahibacter</taxon>
    </lineage>
</organism>
<proteinExistence type="predicted"/>
<reference evidence="1" key="1">
    <citation type="submission" date="2022-09" db="EMBL/GenBank/DDBJ databases">
        <title>Tahibacter sp. nov., isolated from a fresh water.</title>
        <authorList>
            <person name="Baek J.H."/>
            <person name="Lee J.K."/>
            <person name="Kim J.M."/>
            <person name="Jeon C.O."/>
        </authorList>
    </citation>
    <scope>NUCLEOTIDE SEQUENCE</scope>
    <source>
        <strain evidence="1">W38</strain>
    </source>
</reference>
<evidence type="ECO:0000313" key="1">
    <source>
        <dbReference type="EMBL" id="UXI66358.1"/>
    </source>
</evidence>